<name>A0A543KQS4_9MICO</name>
<comment type="caution">
    <text evidence="3">The sequence shown here is derived from an EMBL/GenBank/DDBJ whole genome shotgun (WGS) entry which is preliminary data.</text>
</comment>
<sequence length="212" mass="22636">MGAGWVVDPDRDEARRWLEDELSRPEYAVRESLLLRAWAWITDHLPSLSLPGALPPWAAWALLGVVLLAATLVVIASSRDRRRQGSMSTAGRSSVLDEVGVPAAEYRRRADAATAAGDHGTALLEAYRAIAAGAVERALTEDRPGRTAHEVALELAPVFPAEAAALAEAADAFDAVRYGGLGATADRAARVRQLESRIARARPVLDDAAVAR</sequence>
<proteinExistence type="predicted"/>
<dbReference type="EMBL" id="VFPU01000001">
    <property type="protein sequence ID" value="TQM97417.1"/>
    <property type="molecule type" value="Genomic_DNA"/>
</dbReference>
<feature type="transmembrane region" description="Helical" evidence="1">
    <location>
        <begin position="57"/>
        <end position="77"/>
    </location>
</feature>
<reference evidence="3 4" key="1">
    <citation type="submission" date="2019-06" db="EMBL/GenBank/DDBJ databases">
        <title>Sequencing the genomes of 1000 actinobacteria strains.</title>
        <authorList>
            <person name="Klenk H.-P."/>
        </authorList>
    </citation>
    <scope>NUCLEOTIDE SEQUENCE [LARGE SCALE GENOMIC DNA]</scope>
    <source>
        <strain evidence="3 4">DSM 12362</strain>
    </source>
</reference>
<evidence type="ECO:0000313" key="3">
    <source>
        <dbReference type="EMBL" id="TQM97417.1"/>
    </source>
</evidence>
<dbReference type="Pfam" id="PF13559">
    <property type="entry name" value="DUF4129"/>
    <property type="match status" value="1"/>
</dbReference>
<accession>A0A543KQS4</accession>
<dbReference type="RefSeq" id="WP_141818935.1">
    <property type="nucleotide sequence ID" value="NZ_BAAAIL010000002.1"/>
</dbReference>
<gene>
    <name evidence="3" type="ORF">FB476_2327</name>
</gene>
<dbReference type="InterPro" id="IPR025403">
    <property type="entry name" value="TgpA-like_C"/>
</dbReference>
<protein>
    <submittedName>
        <fullName evidence="3">Uncharacterized protein DUF4129</fullName>
    </submittedName>
</protein>
<keyword evidence="1" id="KW-1133">Transmembrane helix</keyword>
<keyword evidence="1" id="KW-0812">Transmembrane</keyword>
<keyword evidence="4" id="KW-1185">Reference proteome</keyword>
<feature type="domain" description="Protein-glutamine gamma-glutamyltransferase-like C-terminal" evidence="2">
    <location>
        <begin position="126"/>
        <end position="194"/>
    </location>
</feature>
<evidence type="ECO:0000256" key="1">
    <source>
        <dbReference type="SAM" id="Phobius"/>
    </source>
</evidence>
<evidence type="ECO:0000259" key="2">
    <source>
        <dbReference type="Pfam" id="PF13559"/>
    </source>
</evidence>
<evidence type="ECO:0000313" key="4">
    <source>
        <dbReference type="Proteomes" id="UP000315133"/>
    </source>
</evidence>
<keyword evidence="1" id="KW-0472">Membrane</keyword>
<dbReference type="AlphaFoldDB" id="A0A543KQS4"/>
<dbReference type="Proteomes" id="UP000315133">
    <property type="component" value="Unassembled WGS sequence"/>
</dbReference>
<organism evidence="3 4">
    <name type="scientific">Ornithinimicrobium humiphilum</name>
    <dbReference type="NCBI Taxonomy" id="125288"/>
    <lineage>
        <taxon>Bacteria</taxon>
        <taxon>Bacillati</taxon>
        <taxon>Actinomycetota</taxon>
        <taxon>Actinomycetes</taxon>
        <taxon>Micrococcales</taxon>
        <taxon>Ornithinimicrobiaceae</taxon>
        <taxon>Ornithinimicrobium</taxon>
    </lineage>
</organism>
<dbReference type="OrthoDB" id="3389322at2"/>